<dbReference type="InterPro" id="IPR009326">
    <property type="entry name" value="DUF984"/>
</dbReference>
<evidence type="ECO:0000313" key="2">
    <source>
        <dbReference type="EMBL" id="RSY79687.1"/>
    </source>
</evidence>
<gene>
    <name evidence="2" type="ORF">DAH66_17170</name>
</gene>
<dbReference type="Proteomes" id="UP000287746">
    <property type="component" value="Unassembled WGS sequence"/>
</dbReference>
<accession>A0A430G0C7</accession>
<name>A0A430G0C7_9SPHN</name>
<evidence type="ECO:0000313" key="3">
    <source>
        <dbReference type="Proteomes" id="UP000287746"/>
    </source>
</evidence>
<protein>
    <submittedName>
        <fullName evidence="2">ASCH domain-containing protein</fullName>
    </submittedName>
</protein>
<dbReference type="InterPro" id="IPR015947">
    <property type="entry name" value="PUA-like_sf"/>
</dbReference>
<proteinExistence type="predicted"/>
<comment type="caution">
    <text evidence="2">The sequence shown here is derived from an EMBL/GenBank/DDBJ whole genome shotgun (WGS) entry which is preliminary data.</text>
</comment>
<reference evidence="2 3" key="1">
    <citation type="submission" date="2018-07" db="EMBL/GenBank/DDBJ databases">
        <title>Genomic and Epidemiologic Investigation of an Indolent Hospital Outbreak.</title>
        <authorList>
            <person name="Johnson R.C."/>
            <person name="Deming C."/>
            <person name="Conlan S."/>
            <person name="Zellmer C.J."/>
            <person name="Michelin A.V."/>
            <person name="Lee-Lin S."/>
            <person name="Thomas P.J."/>
            <person name="Park M."/>
            <person name="Weingarten R.A."/>
            <person name="Less J."/>
            <person name="Dekker J.P."/>
            <person name="Frank K.M."/>
            <person name="Musser K.A."/>
            <person name="Mcquiston J.R."/>
            <person name="Henderson D.K."/>
            <person name="Lau A.F."/>
            <person name="Palmore T.N."/>
            <person name="Segre J.A."/>
        </authorList>
    </citation>
    <scope>NUCLEOTIDE SEQUENCE [LARGE SCALE GENOMIC DNA]</scope>
    <source>
        <strain evidence="2 3">SK-CDC1_0717</strain>
    </source>
</reference>
<dbReference type="Gene3D" id="3.10.400.10">
    <property type="entry name" value="Sulfate adenylyltransferase"/>
    <property type="match status" value="1"/>
</dbReference>
<dbReference type="PIRSF" id="PIRSF021320">
    <property type="entry name" value="DUF984"/>
    <property type="match status" value="1"/>
</dbReference>
<dbReference type="EMBL" id="QQYZ01000019">
    <property type="protein sequence ID" value="RSY79687.1"/>
    <property type="molecule type" value="Genomic_DNA"/>
</dbReference>
<dbReference type="PANTHER" id="PTHR39203">
    <property type="entry name" value="CYTOPLASMIC PROTEIN-RELATED"/>
    <property type="match status" value="1"/>
</dbReference>
<feature type="domain" description="ASCH" evidence="1">
    <location>
        <begin position="49"/>
        <end position="172"/>
    </location>
</feature>
<organism evidence="2 3">
    <name type="scientific">Sphingomonas koreensis</name>
    <dbReference type="NCBI Taxonomy" id="93064"/>
    <lineage>
        <taxon>Bacteria</taxon>
        <taxon>Pseudomonadati</taxon>
        <taxon>Pseudomonadota</taxon>
        <taxon>Alphaproteobacteria</taxon>
        <taxon>Sphingomonadales</taxon>
        <taxon>Sphingomonadaceae</taxon>
        <taxon>Sphingomonas</taxon>
    </lineage>
</organism>
<dbReference type="SUPFAM" id="SSF88697">
    <property type="entry name" value="PUA domain-like"/>
    <property type="match status" value="1"/>
</dbReference>
<evidence type="ECO:0000259" key="1">
    <source>
        <dbReference type="SMART" id="SM01022"/>
    </source>
</evidence>
<dbReference type="PANTHER" id="PTHR39203:SF1">
    <property type="entry name" value="CYTOPLASMIC PROTEIN"/>
    <property type="match status" value="1"/>
</dbReference>
<dbReference type="Pfam" id="PF04266">
    <property type="entry name" value="ASCH"/>
    <property type="match status" value="1"/>
</dbReference>
<dbReference type="SMART" id="SM01022">
    <property type="entry name" value="ASCH"/>
    <property type="match status" value="1"/>
</dbReference>
<dbReference type="CDD" id="cd06553">
    <property type="entry name" value="ASCH_Ef3133_like"/>
    <property type="match status" value="1"/>
</dbReference>
<sequence length="174" mass="19241">MDRYDGWPQRGAGRCWIGRGEHMDSSVSSLWQRYRDTNPSAPAEVAAVFHFCDNQEDADICADLVAAGRKRATASSLAELDRAGLPLPKAGDYSIITGWNGEARAVIRTTSVDIRRFADVDADFARTEGEGDLTLEWWRAAHRAYYERVLAGSGSTVDDDLLIACERFEVVLLA</sequence>
<dbReference type="AlphaFoldDB" id="A0A430G0C7"/>
<dbReference type="InterPro" id="IPR007374">
    <property type="entry name" value="ASCH_domain"/>
</dbReference>